<dbReference type="Pfam" id="PF03995">
    <property type="entry name" value="Inhibitor_I36"/>
    <property type="match status" value="1"/>
</dbReference>
<sequence length="173" mass="18681">MVFAVLFSLLTRTVSPRLGVLGFRKPGRPVFSDPVSPDHPIRRRAHGPRVIWSGSRRSAGLFLRSLVVALVAALGFTVPAAASPFCDRGEFCVWSGISFRGESGKFGIGSSAVGECIVLGRESRSLANLLRHDVTVYESPECATEADFTTYPGLGTYVPTTPFVVRAIQLWPA</sequence>
<dbReference type="Proteomes" id="UP001165042">
    <property type="component" value="Unassembled WGS sequence"/>
</dbReference>
<protein>
    <recommendedName>
        <fullName evidence="3">Peptidase inhibitor family I36</fullName>
    </recommendedName>
</protein>
<reference evidence="1" key="1">
    <citation type="submission" date="2023-02" db="EMBL/GenBank/DDBJ databases">
        <title>Actinokineospora globicatena NBRC 15670.</title>
        <authorList>
            <person name="Ichikawa N."/>
            <person name="Sato H."/>
            <person name="Tonouchi N."/>
        </authorList>
    </citation>
    <scope>NUCLEOTIDE SEQUENCE</scope>
    <source>
        <strain evidence="1">NBRC 15670</strain>
    </source>
</reference>
<gene>
    <name evidence="1" type="ORF">Aglo03_34540</name>
</gene>
<name>A0A9W6QQ62_9PSEU</name>
<proteinExistence type="predicted"/>
<keyword evidence="2" id="KW-1185">Reference proteome</keyword>
<evidence type="ECO:0000313" key="2">
    <source>
        <dbReference type="Proteomes" id="UP001165042"/>
    </source>
</evidence>
<dbReference type="RefSeq" id="WP_285611161.1">
    <property type="nucleotide sequence ID" value="NZ_BSSD01000005.1"/>
</dbReference>
<evidence type="ECO:0000313" key="1">
    <source>
        <dbReference type="EMBL" id="GLW92638.1"/>
    </source>
</evidence>
<accession>A0A9W6QQ62</accession>
<organism evidence="1 2">
    <name type="scientific">Actinokineospora globicatena</name>
    <dbReference type="NCBI Taxonomy" id="103729"/>
    <lineage>
        <taxon>Bacteria</taxon>
        <taxon>Bacillati</taxon>
        <taxon>Actinomycetota</taxon>
        <taxon>Actinomycetes</taxon>
        <taxon>Pseudonocardiales</taxon>
        <taxon>Pseudonocardiaceae</taxon>
        <taxon>Actinokineospora</taxon>
    </lineage>
</organism>
<evidence type="ECO:0008006" key="3">
    <source>
        <dbReference type="Google" id="ProtNLM"/>
    </source>
</evidence>
<dbReference type="AlphaFoldDB" id="A0A9W6QQ62"/>
<dbReference type="EMBL" id="BSSD01000005">
    <property type="protein sequence ID" value="GLW92638.1"/>
    <property type="molecule type" value="Genomic_DNA"/>
</dbReference>
<comment type="caution">
    <text evidence="1">The sequence shown here is derived from an EMBL/GenBank/DDBJ whole genome shotgun (WGS) entry which is preliminary data.</text>
</comment>